<feature type="domain" description="Beta-lactamase hydrolase-like protein phosphatase-like" evidence="1">
    <location>
        <begin position="2"/>
        <end position="107"/>
    </location>
</feature>
<dbReference type="InterPro" id="IPR005939">
    <property type="entry name" value="BLH_phosphatase-like"/>
</dbReference>
<dbReference type="InterPro" id="IPR029021">
    <property type="entry name" value="Prot-tyrosine_phosphatase-like"/>
</dbReference>
<dbReference type="GO" id="GO:0016740">
    <property type="term" value="F:transferase activity"/>
    <property type="evidence" value="ECO:0007669"/>
    <property type="project" value="UniProtKB-KW"/>
</dbReference>
<dbReference type="SUPFAM" id="SSF52799">
    <property type="entry name" value="(Phosphotyrosine protein) phosphatases II"/>
    <property type="match status" value="1"/>
</dbReference>
<name>A0ABU3Q8I3_9SPHN</name>
<dbReference type="RefSeq" id="WP_315726692.1">
    <property type="nucleotide sequence ID" value="NZ_JAVUPU010000005.1"/>
</dbReference>
<comment type="caution">
    <text evidence="2">The sequence shown here is derived from an EMBL/GenBank/DDBJ whole genome shotgun (WGS) entry which is preliminary data.</text>
</comment>
<protein>
    <submittedName>
        <fullName evidence="2">TIGR01244 family sulfur transferase</fullName>
    </submittedName>
</protein>
<organism evidence="2 3">
    <name type="scientific">Sphingosinicella rhizophila</name>
    <dbReference type="NCBI Taxonomy" id="3050082"/>
    <lineage>
        <taxon>Bacteria</taxon>
        <taxon>Pseudomonadati</taxon>
        <taxon>Pseudomonadota</taxon>
        <taxon>Alphaproteobacteria</taxon>
        <taxon>Sphingomonadales</taxon>
        <taxon>Sphingosinicellaceae</taxon>
        <taxon>Sphingosinicella</taxon>
    </lineage>
</organism>
<dbReference type="NCBIfam" id="TIGR01244">
    <property type="entry name" value="TIGR01244 family sulfur transferase"/>
    <property type="match status" value="1"/>
</dbReference>
<dbReference type="Pfam" id="PF04273">
    <property type="entry name" value="BLH_phosphatase"/>
    <property type="match status" value="1"/>
</dbReference>
<proteinExistence type="predicted"/>
<dbReference type="Proteomes" id="UP001259572">
    <property type="component" value="Unassembled WGS sequence"/>
</dbReference>
<reference evidence="2 3" key="1">
    <citation type="submission" date="2023-05" db="EMBL/GenBank/DDBJ databases">
        <authorList>
            <person name="Guo Y."/>
        </authorList>
    </citation>
    <scope>NUCLEOTIDE SEQUENCE [LARGE SCALE GENOMIC DNA]</scope>
    <source>
        <strain evidence="2 3">GR2756</strain>
    </source>
</reference>
<evidence type="ECO:0000313" key="3">
    <source>
        <dbReference type="Proteomes" id="UP001259572"/>
    </source>
</evidence>
<dbReference type="Gene3D" id="3.90.190.10">
    <property type="entry name" value="Protein tyrosine phosphatase superfamily"/>
    <property type="match status" value="1"/>
</dbReference>
<gene>
    <name evidence="2" type="ORF">RQX22_11690</name>
</gene>
<evidence type="ECO:0000259" key="1">
    <source>
        <dbReference type="Pfam" id="PF04273"/>
    </source>
</evidence>
<dbReference type="EMBL" id="JAVUPU010000005">
    <property type="protein sequence ID" value="MDT9599612.1"/>
    <property type="molecule type" value="Genomic_DNA"/>
</dbReference>
<keyword evidence="3" id="KW-1185">Reference proteome</keyword>
<accession>A0ABU3Q8I3</accession>
<evidence type="ECO:0000313" key="2">
    <source>
        <dbReference type="EMBL" id="MDT9599612.1"/>
    </source>
</evidence>
<sequence>MFRRLDAHMLVSGQLRPDDMAAAKAQGVGMIVNNRPDGEAPGQPTGAEIEAAARRAGIDYRFIPVAGGLSHDQIEAMARALEDAEGQLLAYCTSGTRSTFLWALAEARRGAQGAALVAKAAEAGYDLSPIAHLLYRE</sequence>
<keyword evidence="2" id="KW-0808">Transferase</keyword>